<dbReference type="EMBL" id="LR031358">
    <property type="protein sequence ID" value="VDB97394.1"/>
    <property type="molecule type" value="Genomic_DNA"/>
</dbReference>
<feature type="compositionally biased region" description="Low complexity" evidence="2">
    <location>
        <begin position="414"/>
        <end position="427"/>
    </location>
</feature>
<dbReference type="RefSeq" id="WP_032817340.1">
    <property type="nucleotide sequence ID" value="NZ_LR031358.1"/>
</dbReference>
<reference evidence="6 8" key="2">
    <citation type="submission" date="2018-08" db="EMBL/GenBank/DDBJ databases">
        <authorList>
            <person name="Lorentzen P. G. S. M."/>
        </authorList>
    </citation>
    <scope>NUCLEOTIDE SEQUENCE [LARGE SCALE GENOMIC DNA]</scope>
    <source>
        <strain evidence="6 8">CRBO_1381</strain>
    </source>
</reference>
<evidence type="ECO:0000313" key="5">
    <source>
        <dbReference type="EMBL" id="OIM21831.1"/>
    </source>
</evidence>
<evidence type="ECO:0000313" key="7">
    <source>
        <dbReference type="Proteomes" id="UP000181728"/>
    </source>
</evidence>
<dbReference type="Proteomes" id="UP000294726">
    <property type="component" value="Chromosome"/>
</dbReference>
<keyword evidence="3" id="KW-0472">Membrane</keyword>
<dbReference type="Gene3D" id="3.40.630.190">
    <property type="entry name" value="LCP protein"/>
    <property type="match status" value="1"/>
</dbReference>
<evidence type="ECO:0000256" key="1">
    <source>
        <dbReference type="ARBA" id="ARBA00006068"/>
    </source>
</evidence>
<dbReference type="AlphaFoldDB" id="A0A6N4A8K3"/>
<feature type="transmembrane region" description="Helical" evidence="3">
    <location>
        <begin position="21"/>
        <end position="46"/>
    </location>
</feature>
<organism evidence="5 7">
    <name type="scientific">Oenococcus oeni</name>
    <name type="common">Leuconostoc oenos</name>
    <dbReference type="NCBI Taxonomy" id="1247"/>
    <lineage>
        <taxon>Bacteria</taxon>
        <taxon>Bacillati</taxon>
        <taxon>Bacillota</taxon>
        <taxon>Bacilli</taxon>
        <taxon>Lactobacillales</taxon>
        <taxon>Lactobacillaceae</taxon>
        <taxon>Oenococcus</taxon>
    </lineage>
</organism>
<proteinExistence type="inferred from homology"/>
<dbReference type="EMBL" id="MLOK01000024">
    <property type="protein sequence ID" value="OIM21831.1"/>
    <property type="molecule type" value="Genomic_DNA"/>
</dbReference>
<evidence type="ECO:0000313" key="8">
    <source>
        <dbReference type="Proteomes" id="UP000294726"/>
    </source>
</evidence>
<accession>A0A6N4A8K3</accession>
<evidence type="ECO:0000259" key="4">
    <source>
        <dbReference type="Pfam" id="PF03816"/>
    </source>
</evidence>
<feature type="domain" description="Cell envelope-related transcriptional attenuator" evidence="4">
    <location>
        <begin position="98"/>
        <end position="273"/>
    </location>
</feature>
<comment type="similarity">
    <text evidence="1">Belongs to the LytR/CpsA/Psr (LCP) family.</text>
</comment>
<dbReference type="PANTHER" id="PTHR33392">
    <property type="entry name" value="POLYISOPRENYL-TEICHOIC ACID--PEPTIDOGLYCAN TEICHOIC ACID TRANSFERASE TAGU"/>
    <property type="match status" value="1"/>
</dbReference>
<evidence type="ECO:0000256" key="3">
    <source>
        <dbReference type="SAM" id="Phobius"/>
    </source>
</evidence>
<dbReference type="PANTHER" id="PTHR33392:SF6">
    <property type="entry name" value="POLYISOPRENYL-TEICHOIC ACID--PEPTIDOGLYCAN TEICHOIC ACID TRANSFERASE TAGU"/>
    <property type="match status" value="1"/>
</dbReference>
<gene>
    <name evidence="5" type="ORF">ATX59_02090</name>
    <name evidence="6" type="ORF">OENI_0398</name>
</gene>
<keyword evidence="3" id="KW-0812">Transmembrane</keyword>
<dbReference type="Pfam" id="PF03816">
    <property type="entry name" value="LytR_cpsA_psr"/>
    <property type="match status" value="1"/>
</dbReference>
<protein>
    <submittedName>
        <fullName evidence="5">Transcriptional regulator</fullName>
    </submittedName>
</protein>
<name>A0A6N4A8K3_OENOE</name>
<keyword evidence="3" id="KW-1133">Transmembrane helix</keyword>
<dbReference type="InterPro" id="IPR004474">
    <property type="entry name" value="LytR_CpsA_psr"/>
</dbReference>
<reference evidence="5 7" key="1">
    <citation type="journal article" date="2016" name="BMC Genomics">
        <title>Consensus pan-genome assembly of the specialised wine bacterium Oenococcus oeni.</title>
        <authorList>
            <person name="Sternes P.R."/>
            <person name="Borneman A.R."/>
        </authorList>
    </citation>
    <scope>NUCLEOTIDE SEQUENCE [LARGE SCALE GENOMIC DNA]</scope>
    <source>
        <strain evidence="5 7">AWRIB661</strain>
    </source>
</reference>
<evidence type="ECO:0000313" key="6">
    <source>
        <dbReference type="EMBL" id="VDB97394.1"/>
    </source>
</evidence>
<dbReference type="NCBIfam" id="TIGR00350">
    <property type="entry name" value="lytR_cpsA_psr"/>
    <property type="match status" value="1"/>
</dbReference>
<dbReference type="InterPro" id="IPR050922">
    <property type="entry name" value="LytR/CpsA/Psr_CW_biosynth"/>
</dbReference>
<feature type="compositionally biased region" description="Low complexity" evidence="2">
    <location>
        <begin position="384"/>
        <end position="407"/>
    </location>
</feature>
<dbReference type="Proteomes" id="UP000181728">
    <property type="component" value="Unassembled WGS sequence"/>
</dbReference>
<evidence type="ECO:0000256" key="2">
    <source>
        <dbReference type="SAM" id="MobiDB-lite"/>
    </source>
</evidence>
<feature type="region of interest" description="Disordered" evidence="2">
    <location>
        <begin position="373"/>
        <end position="427"/>
    </location>
</feature>
<sequence>MRKFRSPKAGKERRPGRKSKHLIRNIVLTVFGLLFVGVGVIFFVAYSNIKGAIDSNTFVSTNIKKERNVDSVLSKGKPVSILLMGTDTGELGRNWVGRTDSMILVIINPKTKKTLLMSIPRDSMVSIPGYEYTFPQKINAAYEYPANGKGHPETSIKTVEKWLNVPIDFYGIVNMEALEQIVNKAGGISVKSPLTFTFSEDTAHDYGNNLYTFTKGSTKYKYYKNGSTLTKTSNIMNGAAALAFTRMRYNDPLGDYGRTLRQRLVFEAIAKKATALIPQIVNKKFLNSISKQAKTDLTFNDMVTLASNYRKALKNIKSDSVQGTDYEYSGISYQVVASKEKQRVTNKIRKFLGLKKAKSGPLYASKVTNGVVIGDDSSTETDDSTATYSSSTQQTYTTPATTYSSSSVQPTAPTTDTTTTNNNTGGQ</sequence>